<sequence>MAPGMRSAAATASQVPGTQNRVCLAMGPSIRPGAALARVRFRFYSRSLRARAAVSAYSAMRMLRSRGSSEAFPEPPAVSTTDF</sequence>
<dbReference type="Proteomes" id="UP000069654">
    <property type="component" value="Unassembled WGS sequence"/>
</dbReference>
<dbReference type="GO" id="GO:0004177">
    <property type="term" value="F:aminopeptidase activity"/>
    <property type="evidence" value="ECO:0007669"/>
    <property type="project" value="UniProtKB-KW"/>
</dbReference>
<evidence type="ECO:0000313" key="2">
    <source>
        <dbReference type="Proteomes" id="UP000069654"/>
    </source>
</evidence>
<name>A0A100XDF3_MYCTH</name>
<evidence type="ECO:0000313" key="1">
    <source>
        <dbReference type="EMBL" id="GAT14540.1"/>
    </source>
</evidence>
<gene>
    <name evidence="1" type="ORF">RMCT_1510</name>
</gene>
<reference evidence="1 2" key="1">
    <citation type="journal article" date="2016" name="Genome Announc.">
        <title>Draft Genome Sequences of Five Rapidly Growing Mycobacterium Species, M. thermoresistibile, M. fortuitum subsp. acetamidolyticum, M. canariasense, M. brisbanense, and M. novocastrense.</title>
        <authorList>
            <person name="Katahira K."/>
            <person name="Ogura Y."/>
            <person name="Gotoh Y."/>
            <person name="Hayashi T."/>
        </authorList>
    </citation>
    <scope>NUCLEOTIDE SEQUENCE [LARGE SCALE GENOMIC DNA]</scope>
    <source>
        <strain evidence="1 2">JCM6362</strain>
    </source>
</reference>
<protein>
    <submittedName>
        <fullName evidence="1">Methionine aminopeptidase</fullName>
    </submittedName>
</protein>
<dbReference type="STRING" id="1797.RMCT_1510"/>
<organism evidence="1 2">
    <name type="scientific">Mycolicibacterium thermoresistibile</name>
    <name type="common">Mycobacterium thermoresistibile</name>
    <dbReference type="NCBI Taxonomy" id="1797"/>
    <lineage>
        <taxon>Bacteria</taxon>
        <taxon>Bacillati</taxon>
        <taxon>Actinomycetota</taxon>
        <taxon>Actinomycetes</taxon>
        <taxon>Mycobacteriales</taxon>
        <taxon>Mycobacteriaceae</taxon>
        <taxon>Mycolicibacterium</taxon>
    </lineage>
</organism>
<comment type="caution">
    <text evidence="1">The sequence shown here is derived from an EMBL/GenBank/DDBJ whole genome shotgun (WGS) entry which is preliminary data.</text>
</comment>
<dbReference type="EMBL" id="BCTB01000009">
    <property type="protein sequence ID" value="GAT14540.1"/>
    <property type="molecule type" value="Genomic_DNA"/>
</dbReference>
<keyword evidence="1" id="KW-0031">Aminopeptidase</keyword>
<accession>A0A100XDF3</accession>
<keyword evidence="1" id="KW-0645">Protease</keyword>
<keyword evidence="1" id="KW-0378">Hydrolase</keyword>
<proteinExistence type="predicted"/>
<dbReference type="AlphaFoldDB" id="A0A100XDF3"/>
<reference evidence="2" key="2">
    <citation type="submission" date="2016-02" db="EMBL/GenBank/DDBJ databases">
        <title>Draft genome sequence of five rapidly growing Mycobacterium species.</title>
        <authorList>
            <person name="Katahira K."/>
            <person name="Gotou Y."/>
            <person name="Iida K."/>
            <person name="Ogura Y."/>
            <person name="Hayashi T."/>
        </authorList>
    </citation>
    <scope>NUCLEOTIDE SEQUENCE [LARGE SCALE GENOMIC DNA]</scope>
    <source>
        <strain evidence="2">JCM6362</strain>
    </source>
</reference>